<sequence length="40" mass="4557">MGDACTPSARNSITAESMMQPVQCKTQVNLMRPAHWYRFV</sequence>
<dbReference type="Proteomes" id="UP000334340">
    <property type="component" value="Unassembled WGS sequence"/>
</dbReference>
<evidence type="ECO:0000313" key="2">
    <source>
        <dbReference type="Proteomes" id="UP000334340"/>
    </source>
</evidence>
<keyword evidence="2" id="KW-1185">Reference proteome</keyword>
<protein>
    <submittedName>
        <fullName evidence="1">Uncharacterized protein</fullName>
    </submittedName>
</protein>
<evidence type="ECO:0000313" key="1">
    <source>
        <dbReference type="EMBL" id="VUZ85505.1"/>
    </source>
</evidence>
<proteinExistence type="predicted"/>
<accession>A0A564ZJK4</accession>
<name>A0A564ZJK4_9BACT</name>
<organism evidence="1 2">
    <name type="scientific">Candidatus Methylomirabilis lanthanidiphila</name>
    <dbReference type="NCBI Taxonomy" id="2211376"/>
    <lineage>
        <taxon>Bacteria</taxon>
        <taxon>Candidatus Methylomirabilota</taxon>
        <taxon>Candidatus Methylomirabilia</taxon>
        <taxon>Candidatus Methylomirabilales</taxon>
        <taxon>Candidatus Methylomirabilaceae</taxon>
        <taxon>Candidatus Methylomirabilis</taxon>
    </lineage>
</organism>
<reference evidence="1 2" key="1">
    <citation type="submission" date="2019-07" db="EMBL/GenBank/DDBJ databases">
        <authorList>
            <person name="Cremers G."/>
        </authorList>
    </citation>
    <scope>NUCLEOTIDE SEQUENCE [LARGE SCALE GENOMIC DNA]</scope>
</reference>
<dbReference type="EMBL" id="CABIKM010000026">
    <property type="protein sequence ID" value="VUZ85505.1"/>
    <property type="molecule type" value="Genomic_DNA"/>
</dbReference>
<dbReference type="AlphaFoldDB" id="A0A564ZJK4"/>
<gene>
    <name evidence="1" type="ORF">MELA_01890</name>
</gene>